<gene>
    <name evidence="1" type="ORF">T02_64</name>
</gene>
<protein>
    <submittedName>
        <fullName evidence="1">Uncharacterized protein</fullName>
    </submittedName>
</protein>
<dbReference type="OrthoDB" id="10489251at2759"/>
<proteinExistence type="predicted"/>
<comment type="caution">
    <text evidence="1">The sequence shown here is derived from an EMBL/GenBank/DDBJ whole genome shotgun (WGS) entry which is preliminary data.</text>
</comment>
<dbReference type="EMBL" id="JYDW01000138">
    <property type="protein sequence ID" value="KRZ54396.1"/>
    <property type="molecule type" value="Genomic_DNA"/>
</dbReference>
<dbReference type="AlphaFoldDB" id="A0A0V1L520"/>
<accession>A0A0V1L520</accession>
<organism evidence="1 2">
    <name type="scientific">Trichinella nativa</name>
    <dbReference type="NCBI Taxonomy" id="6335"/>
    <lineage>
        <taxon>Eukaryota</taxon>
        <taxon>Metazoa</taxon>
        <taxon>Ecdysozoa</taxon>
        <taxon>Nematoda</taxon>
        <taxon>Enoplea</taxon>
        <taxon>Dorylaimia</taxon>
        <taxon>Trichinellida</taxon>
        <taxon>Trichinellidae</taxon>
        <taxon>Trichinella</taxon>
    </lineage>
</organism>
<reference evidence="1 2" key="1">
    <citation type="submission" date="2015-05" db="EMBL/GenBank/DDBJ databases">
        <title>Evolution of Trichinella species and genotypes.</title>
        <authorList>
            <person name="Korhonen P.K."/>
            <person name="Edoardo P."/>
            <person name="Giuseppe L.R."/>
            <person name="Gasser R.B."/>
        </authorList>
    </citation>
    <scope>NUCLEOTIDE SEQUENCE [LARGE SCALE GENOMIC DNA]</scope>
    <source>
        <strain evidence="1">ISS10</strain>
    </source>
</reference>
<sequence>MLATTICQLAVDCNLNDLQARSSDRLTAKPMSWSIQAKQSQDETDSILTNDGHKYRNYCTYRFQQPPPRWTKSINPLLVPATPANAQTWLPGREPFGAWLIGPYHRVNKTAPRFFQTVLGSGECSVR</sequence>
<dbReference type="Proteomes" id="UP000054721">
    <property type="component" value="Unassembled WGS sequence"/>
</dbReference>
<name>A0A0V1L520_9BILA</name>
<evidence type="ECO:0000313" key="2">
    <source>
        <dbReference type="Proteomes" id="UP000054721"/>
    </source>
</evidence>
<evidence type="ECO:0000313" key="1">
    <source>
        <dbReference type="EMBL" id="KRZ54396.1"/>
    </source>
</evidence>
<keyword evidence="2" id="KW-1185">Reference proteome</keyword>